<keyword evidence="2" id="KW-0812">Transmembrane</keyword>
<evidence type="ECO:0000256" key="1">
    <source>
        <dbReference type="ARBA" id="ARBA00007613"/>
    </source>
</evidence>
<keyword evidence="3" id="KW-0175">Coiled coil</keyword>
<dbReference type="Gene3D" id="1.20.1600.10">
    <property type="entry name" value="Outer membrane efflux proteins (OEP)"/>
    <property type="match status" value="1"/>
</dbReference>
<keyword evidence="2" id="KW-0564">Palmitate</keyword>
<gene>
    <name evidence="4" type="ORF">DIC66_11410</name>
</gene>
<dbReference type="AlphaFoldDB" id="A0A3E1RB98"/>
<comment type="subcellular location">
    <subcellularLocation>
        <location evidence="2">Cell membrane</location>
        <topology evidence="2">Lipid-anchor</topology>
    </subcellularLocation>
</comment>
<dbReference type="PANTHER" id="PTHR30203:SF32">
    <property type="entry name" value="CATION EFFLUX SYSTEM PROTEIN CUSC"/>
    <property type="match status" value="1"/>
</dbReference>
<sequence length="479" mass="51177">MCKKYNYSLRPAGRWAGPMVALLLAGCASTQVPPQPLALDARLQAFKTQAPEADATAVAAPAADDRWWTAFADPVLDQLVDQASTSNTDIRIAAARLAQTQALASQTGAARQPQLGLGAGAVRQQGPLVNAAGTEGTLFTAAATLSYEVDVLGRLAQAGDAAALDAQQRQSLLESARLLTQAQVVQTYVALRALDADMDLLRHSLALDRQSLRIQAYRLQSGALSELEYERLQGAATGQTLETQRLQQRRDELENTLAVLLGQAASEFRLDRTDAPDWVTGQRALPAVRAGLPSTVLQRRPDIAAAQAAVLAGQKRLGVTQSAWFPSLSLTGTTGFASAELSTLVAASMQTWAFGVLANLPVFDGGRRQAGIAMADAELSAAVASYHQHLLQALREVEDQLSAQRLLAQQNAALERMQGSAARASELSQARFDSGSISQLDWLEVQRRELQGRRQLVQLRAARCQATTGLVRALGGGWN</sequence>
<feature type="chain" id="PRO_5017496854" evidence="2">
    <location>
        <begin position="31"/>
        <end position="479"/>
    </location>
</feature>
<feature type="coiled-coil region" evidence="3">
    <location>
        <begin position="236"/>
        <end position="263"/>
    </location>
</feature>
<dbReference type="PANTHER" id="PTHR30203">
    <property type="entry name" value="OUTER MEMBRANE CATION EFFLUX PROTEIN"/>
    <property type="match status" value="1"/>
</dbReference>
<organism evidence="4 5">
    <name type="scientific">Rhodoferax lacus</name>
    <dbReference type="NCBI Taxonomy" id="2184758"/>
    <lineage>
        <taxon>Bacteria</taxon>
        <taxon>Pseudomonadati</taxon>
        <taxon>Pseudomonadota</taxon>
        <taxon>Betaproteobacteria</taxon>
        <taxon>Burkholderiales</taxon>
        <taxon>Comamonadaceae</taxon>
        <taxon>Rhodoferax</taxon>
    </lineage>
</organism>
<dbReference type="InterPro" id="IPR003423">
    <property type="entry name" value="OMP_efflux"/>
</dbReference>
<feature type="signal peptide" evidence="2">
    <location>
        <begin position="1"/>
        <end position="30"/>
    </location>
</feature>
<comment type="similarity">
    <text evidence="1 2">Belongs to the outer membrane factor (OMF) (TC 1.B.17) family.</text>
</comment>
<dbReference type="NCBIfam" id="TIGR01845">
    <property type="entry name" value="outer_NodT"/>
    <property type="match status" value="1"/>
</dbReference>
<dbReference type="SUPFAM" id="SSF56954">
    <property type="entry name" value="Outer membrane efflux proteins (OEP)"/>
    <property type="match status" value="1"/>
</dbReference>
<dbReference type="GO" id="GO:0005886">
    <property type="term" value="C:plasma membrane"/>
    <property type="evidence" value="ECO:0007669"/>
    <property type="project" value="UniProtKB-SubCell"/>
</dbReference>
<dbReference type="Proteomes" id="UP000260665">
    <property type="component" value="Unassembled WGS sequence"/>
</dbReference>
<dbReference type="OrthoDB" id="9770517at2"/>
<dbReference type="Gene3D" id="2.20.200.10">
    <property type="entry name" value="Outer membrane efflux proteins (OEP)"/>
    <property type="match status" value="1"/>
</dbReference>
<dbReference type="InterPro" id="IPR010131">
    <property type="entry name" value="MdtP/NodT-like"/>
</dbReference>
<keyword evidence="2" id="KW-0472">Membrane</keyword>
<dbReference type="GO" id="GO:0015562">
    <property type="term" value="F:efflux transmembrane transporter activity"/>
    <property type="evidence" value="ECO:0007669"/>
    <property type="project" value="InterPro"/>
</dbReference>
<evidence type="ECO:0000256" key="3">
    <source>
        <dbReference type="SAM" id="Coils"/>
    </source>
</evidence>
<accession>A0A3E1RB98</accession>
<keyword evidence="5" id="KW-1185">Reference proteome</keyword>
<comment type="caution">
    <text evidence="4">The sequence shown here is derived from an EMBL/GenBank/DDBJ whole genome shotgun (WGS) entry which is preliminary data.</text>
</comment>
<evidence type="ECO:0000256" key="2">
    <source>
        <dbReference type="RuleBase" id="RU362097"/>
    </source>
</evidence>
<reference evidence="4 5" key="1">
    <citation type="submission" date="2018-05" db="EMBL/GenBank/DDBJ databases">
        <title>Rhodoferax soyangensis sp.nov., isolated from an oligotrophic freshwater lake.</title>
        <authorList>
            <person name="Park M."/>
        </authorList>
    </citation>
    <scope>NUCLEOTIDE SEQUENCE [LARGE SCALE GENOMIC DNA]</scope>
    <source>
        <strain evidence="4 5">IMCC26218</strain>
    </source>
</reference>
<proteinExistence type="inferred from homology"/>
<dbReference type="EMBL" id="QFZK01000006">
    <property type="protein sequence ID" value="RFO96627.1"/>
    <property type="molecule type" value="Genomic_DNA"/>
</dbReference>
<evidence type="ECO:0000313" key="4">
    <source>
        <dbReference type="EMBL" id="RFO96627.1"/>
    </source>
</evidence>
<keyword evidence="2" id="KW-1134">Transmembrane beta strand</keyword>
<keyword evidence="2" id="KW-0449">Lipoprotein</keyword>
<protein>
    <submittedName>
        <fullName evidence="4">RND transporter</fullName>
    </submittedName>
</protein>
<evidence type="ECO:0000313" key="5">
    <source>
        <dbReference type="Proteomes" id="UP000260665"/>
    </source>
</evidence>
<dbReference type="PROSITE" id="PS51257">
    <property type="entry name" value="PROKAR_LIPOPROTEIN"/>
    <property type="match status" value="1"/>
</dbReference>
<dbReference type="Pfam" id="PF02321">
    <property type="entry name" value="OEP"/>
    <property type="match status" value="2"/>
</dbReference>
<name>A0A3E1RB98_9BURK</name>
<keyword evidence="2" id="KW-0732">Signal</keyword>